<dbReference type="Gene3D" id="3.40.390.10">
    <property type="entry name" value="Collagenase (Catalytic Domain)"/>
    <property type="match status" value="1"/>
</dbReference>
<keyword evidence="1" id="KW-0645">Protease</keyword>
<dbReference type="GO" id="GO:0004222">
    <property type="term" value="F:metalloendopeptidase activity"/>
    <property type="evidence" value="ECO:0007669"/>
    <property type="project" value="InterPro"/>
</dbReference>
<reference evidence="10 11" key="1">
    <citation type="journal article" date="2019" name="PLoS Pathog.">
        <title>Genome sequence of the bovine parasite Schistosoma bovis Tanzania.</title>
        <authorList>
            <person name="Oey H."/>
            <person name="Zakrzewski M."/>
            <person name="Gobert G."/>
            <person name="Gravermann K."/>
            <person name="Stoye J."/>
            <person name="Jones M."/>
            <person name="Mcmanus D."/>
            <person name="Krause L."/>
        </authorList>
    </citation>
    <scope>NUCLEOTIDE SEQUENCE [LARGE SCALE GENOMIC DNA]</scope>
    <source>
        <strain evidence="10 11">TAN1997</strain>
    </source>
</reference>
<evidence type="ECO:0000256" key="3">
    <source>
        <dbReference type="ARBA" id="ARBA00022801"/>
    </source>
</evidence>
<name>A0A430QD49_SCHBO</name>
<evidence type="ECO:0000256" key="7">
    <source>
        <dbReference type="ARBA" id="ARBA00023180"/>
    </source>
</evidence>
<dbReference type="Proteomes" id="UP000290809">
    <property type="component" value="Unassembled WGS sequence"/>
</dbReference>
<feature type="domain" description="Peptidase M12B" evidence="9">
    <location>
        <begin position="54"/>
        <end position="258"/>
    </location>
</feature>
<sequence length="600" mass="69350">MNNTNELHLSTNNTLGSWSNYKKPILQKVNSQMNNYDIHFNQIWLPCFLGEQNYWIETLVFADHTVMNRFSNKTIAENYVKTLMRMVRYDTDELFHHPSLGVNMSLVVQDIIWVSEAESNELLWGASLIRSVHRFCNWALTHHYVRYNYDHALFLSRNIVQAAGISPLSQMCRMQYSCTLAEDSGFFSAYPIAHEIMHSLGVEHDGEGNSCDRSGSTGNIMAPLILSAGHNHHWSDCTRLVLQNGLETQKFTCLQDFPIFKQEYMNFDLPGWQWSLDQQCFVISGSNISQHCPGVGEYACQELWCSMSGSKDHCDKMLNHGLLDGTPCGEKKECFHGECIDLKPQKLETNQRSHQYTSWSACSRTNGIGTRYRTRKCSNRLIMKTNNLFSDYRFNKIMLWLSLKSIDYREEQCSRFDQFKLRGIYHKWLPYIYSQRPCSLSCYSLQNGQILDASISVRDSTPCTYDNPDARCIQSVCIVIPMNEEYRMLYVIPRYARHLRISKNYGNHVLGLFDMQHFQFFLKGDELELGTKLRRVYFATEFVFDTGNPMSNSADSFVQIHTKGTIYGDVAIQARNLNINEDLDPLDVEISYVLPLSNDL</sequence>
<evidence type="ECO:0000256" key="8">
    <source>
        <dbReference type="PROSITE-ProRule" id="PRU00276"/>
    </source>
</evidence>
<dbReference type="SUPFAM" id="SSF82895">
    <property type="entry name" value="TSP-1 type 1 repeat"/>
    <property type="match status" value="1"/>
</dbReference>
<dbReference type="GO" id="GO:0031012">
    <property type="term" value="C:extracellular matrix"/>
    <property type="evidence" value="ECO:0007669"/>
    <property type="project" value="TreeGrafter"/>
</dbReference>
<protein>
    <submittedName>
        <fullName evidence="10">A disintegrin and metalloproteinase with thrombospondin motifs 3</fullName>
    </submittedName>
</protein>
<dbReference type="AlphaFoldDB" id="A0A430QD49"/>
<accession>A0A430QD49</accession>
<feature type="binding site" evidence="8">
    <location>
        <position position="204"/>
    </location>
    <ligand>
        <name>Zn(2+)</name>
        <dbReference type="ChEBI" id="CHEBI:29105"/>
        <note>catalytic</note>
    </ligand>
</feature>
<dbReference type="InterPro" id="IPR001590">
    <property type="entry name" value="Peptidase_M12B"/>
</dbReference>
<keyword evidence="5" id="KW-0482">Metalloprotease</keyword>
<keyword evidence="7" id="KW-0325">Glycoprotein</keyword>
<dbReference type="InterPro" id="IPR024079">
    <property type="entry name" value="MetalloPept_cat_dom_sf"/>
</dbReference>
<dbReference type="InterPro" id="IPR050439">
    <property type="entry name" value="ADAMTS_ADAMTS-like"/>
</dbReference>
<keyword evidence="2 8" id="KW-0479">Metal-binding</keyword>
<dbReference type="Pfam" id="PF01421">
    <property type="entry name" value="Reprolysin"/>
    <property type="match status" value="1"/>
</dbReference>
<comment type="caution">
    <text evidence="8">Lacks conserved residue(s) required for the propagation of feature annotation.</text>
</comment>
<dbReference type="InterPro" id="IPR036383">
    <property type="entry name" value="TSP1_rpt_sf"/>
</dbReference>
<dbReference type="SUPFAM" id="SSF55486">
    <property type="entry name" value="Metalloproteases ('zincins'), catalytic domain"/>
    <property type="match status" value="1"/>
</dbReference>
<evidence type="ECO:0000313" key="11">
    <source>
        <dbReference type="Proteomes" id="UP000290809"/>
    </source>
</evidence>
<evidence type="ECO:0000256" key="5">
    <source>
        <dbReference type="ARBA" id="ARBA00023049"/>
    </source>
</evidence>
<keyword evidence="4 8" id="KW-0862">Zinc</keyword>
<dbReference type="PANTHER" id="PTHR13723">
    <property type="entry name" value="ADAMTS A DISINTEGRIN AND METALLOPROTEASE WITH THROMBOSPONDIN MOTIFS PROTEASE"/>
    <property type="match status" value="1"/>
</dbReference>
<evidence type="ECO:0000256" key="2">
    <source>
        <dbReference type="ARBA" id="ARBA00022723"/>
    </source>
</evidence>
<keyword evidence="3" id="KW-0378">Hydrolase</keyword>
<dbReference type="PANTHER" id="PTHR13723:SF304">
    <property type="entry name" value="A DISINTEGRIN AND METALLOPROTEINASE WITH THROMBOSPONDIN MOTIFS 2-LIKE PROTEIN"/>
    <property type="match status" value="1"/>
</dbReference>
<dbReference type="GO" id="GO:0046872">
    <property type="term" value="F:metal ion binding"/>
    <property type="evidence" value="ECO:0007669"/>
    <property type="project" value="UniProtKB-KW"/>
</dbReference>
<feature type="active site" evidence="8">
    <location>
        <position position="195"/>
    </location>
</feature>
<feature type="binding site" evidence="8">
    <location>
        <position position="194"/>
    </location>
    <ligand>
        <name>Zn(2+)</name>
        <dbReference type="ChEBI" id="CHEBI:29105"/>
        <note>catalytic</note>
    </ligand>
</feature>
<gene>
    <name evidence="10" type="ORF">DC041_0003451</name>
</gene>
<dbReference type="PROSITE" id="PS50215">
    <property type="entry name" value="ADAM_MEPRO"/>
    <property type="match status" value="1"/>
</dbReference>
<keyword evidence="11" id="KW-1185">Reference proteome</keyword>
<evidence type="ECO:0000256" key="4">
    <source>
        <dbReference type="ARBA" id="ARBA00022833"/>
    </source>
</evidence>
<feature type="binding site" evidence="8">
    <location>
        <position position="198"/>
    </location>
    <ligand>
        <name>Zn(2+)</name>
        <dbReference type="ChEBI" id="CHEBI:29105"/>
        <note>catalytic</note>
    </ligand>
</feature>
<dbReference type="Pfam" id="PF17771">
    <property type="entry name" value="ADAMTS_CR_2"/>
    <property type="match status" value="1"/>
</dbReference>
<evidence type="ECO:0000256" key="6">
    <source>
        <dbReference type="ARBA" id="ARBA00023157"/>
    </source>
</evidence>
<evidence type="ECO:0000313" key="10">
    <source>
        <dbReference type="EMBL" id="RTG85659.1"/>
    </source>
</evidence>
<proteinExistence type="predicted"/>
<dbReference type="GO" id="GO:0007229">
    <property type="term" value="P:integrin-mediated signaling pathway"/>
    <property type="evidence" value="ECO:0007669"/>
    <property type="project" value="UniProtKB-KW"/>
</dbReference>
<evidence type="ECO:0000256" key="1">
    <source>
        <dbReference type="ARBA" id="ARBA00022670"/>
    </source>
</evidence>
<comment type="caution">
    <text evidence="10">The sequence shown here is derived from an EMBL/GenBank/DDBJ whole genome shotgun (WGS) entry which is preliminary data.</text>
</comment>
<organism evidence="10 11">
    <name type="scientific">Schistosoma bovis</name>
    <name type="common">Blood fluke</name>
    <dbReference type="NCBI Taxonomy" id="6184"/>
    <lineage>
        <taxon>Eukaryota</taxon>
        <taxon>Metazoa</taxon>
        <taxon>Spiralia</taxon>
        <taxon>Lophotrochozoa</taxon>
        <taxon>Platyhelminthes</taxon>
        <taxon>Trematoda</taxon>
        <taxon>Digenea</taxon>
        <taxon>Strigeidida</taxon>
        <taxon>Schistosomatoidea</taxon>
        <taxon>Schistosomatidae</taxon>
        <taxon>Schistosoma</taxon>
    </lineage>
</organism>
<keyword evidence="10" id="KW-0401">Integrin</keyword>
<dbReference type="EMBL" id="QMKO01001931">
    <property type="protein sequence ID" value="RTG85659.1"/>
    <property type="molecule type" value="Genomic_DNA"/>
</dbReference>
<dbReference type="Gene3D" id="2.20.100.10">
    <property type="entry name" value="Thrombospondin type-1 (TSP1) repeat"/>
    <property type="match status" value="1"/>
</dbReference>
<dbReference type="GO" id="GO:0030198">
    <property type="term" value="P:extracellular matrix organization"/>
    <property type="evidence" value="ECO:0007669"/>
    <property type="project" value="TreeGrafter"/>
</dbReference>
<evidence type="ECO:0000259" key="9">
    <source>
        <dbReference type="PROSITE" id="PS50215"/>
    </source>
</evidence>
<dbReference type="STRING" id="6184.A0A430QD49"/>
<dbReference type="InterPro" id="IPR041645">
    <property type="entry name" value="ADAMTS_CR_2"/>
</dbReference>
<dbReference type="Gene3D" id="3.40.1620.60">
    <property type="match status" value="1"/>
</dbReference>
<dbReference type="GO" id="GO:0006508">
    <property type="term" value="P:proteolysis"/>
    <property type="evidence" value="ECO:0007669"/>
    <property type="project" value="UniProtKB-KW"/>
</dbReference>
<keyword evidence="6" id="KW-1015">Disulfide bond</keyword>